<dbReference type="Proteomes" id="UP000001940">
    <property type="component" value="Chromosome V"/>
</dbReference>
<protein>
    <submittedName>
        <fullName evidence="2">Secreted protein</fullName>
    </submittedName>
</protein>
<organism evidence="2 3">
    <name type="scientific">Caenorhabditis elegans</name>
    <dbReference type="NCBI Taxonomy" id="6239"/>
    <lineage>
        <taxon>Eukaryota</taxon>
        <taxon>Metazoa</taxon>
        <taxon>Ecdysozoa</taxon>
        <taxon>Nematoda</taxon>
        <taxon>Chromadorea</taxon>
        <taxon>Rhabditida</taxon>
        <taxon>Rhabditina</taxon>
        <taxon>Rhabditomorpha</taxon>
        <taxon>Rhabditoidea</taxon>
        <taxon>Rhabditidae</taxon>
        <taxon>Peloderinae</taxon>
        <taxon>Caenorhabditis</taxon>
    </lineage>
</organism>
<proteinExistence type="predicted"/>
<dbReference type="InParanoid" id="Q6ACW9"/>
<name>Q6ACW9_CAEEL</name>
<dbReference type="KEGG" id="cel:CELE_C25E10.13"/>
<keyword evidence="1" id="KW-0732">Signal</keyword>
<dbReference type="Bgee" id="WBGene00023431">
    <property type="expression patterns" value="Expressed in larva and 3 other cell types or tissues"/>
</dbReference>
<dbReference type="RefSeq" id="NP_001023677.1">
    <property type="nucleotide sequence ID" value="NM_001028506.5"/>
</dbReference>
<evidence type="ECO:0000313" key="4">
    <source>
        <dbReference type="WormBase" id="C25E10.13"/>
    </source>
</evidence>
<dbReference type="CTD" id="259636"/>
<dbReference type="GeneID" id="259636"/>
<gene>
    <name evidence="2 4" type="ORF">C25E10.13</name>
    <name evidence="2" type="ORF">CELE_C25E10.13</name>
</gene>
<keyword evidence="3" id="KW-1185">Reference proteome</keyword>
<evidence type="ECO:0000313" key="3">
    <source>
        <dbReference type="Proteomes" id="UP000001940"/>
    </source>
</evidence>
<dbReference type="EMBL" id="BX284605">
    <property type="protein sequence ID" value="CCD65659.1"/>
    <property type="molecule type" value="Genomic_DNA"/>
</dbReference>
<dbReference type="UCSC" id="C25E10.13">
    <property type="organism name" value="c. elegans"/>
</dbReference>
<dbReference type="WormBase" id="C25E10.13">
    <property type="protein sequence ID" value="CE37094"/>
    <property type="gene ID" value="WBGene00023431"/>
</dbReference>
<dbReference type="AlphaFoldDB" id="Q6ACW9"/>
<feature type="chain" id="PRO_5004270450" evidence="1">
    <location>
        <begin position="23"/>
        <end position="75"/>
    </location>
</feature>
<dbReference type="HOGENOM" id="CLU_2673364_0_0_1"/>
<sequence length="75" mass="7953">MHFKICFIFVTLGILMLLGVKAEVTPSLGELLGINAAPVSCEDVKCFGQNSCRTVAPPCIPGKTCPTQPLCSTQI</sequence>
<reference evidence="2 3" key="1">
    <citation type="journal article" date="1998" name="Science">
        <title>Genome sequence of the nematode C. elegans: a platform for investigating biology.</title>
        <authorList>
            <consortium name="The C. elegans sequencing consortium"/>
            <person name="Sulson J.E."/>
            <person name="Waterston R."/>
        </authorList>
    </citation>
    <scope>NUCLEOTIDE SEQUENCE [LARGE SCALE GENOMIC DNA]</scope>
    <source>
        <strain evidence="2 3">Bristol N2</strain>
    </source>
</reference>
<dbReference type="PaxDb" id="6239-C25E10.13"/>
<accession>Q6ACW9</accession>
<feature type="signal peptide" evidence="1">
    <location>
        <begin position="1"/>
        <end position="22"/>
    </location>
</feature>
<dbReference type="AGR" id="WB:WBGene00023431"/>
<evidence type="ECO:0000313" key="2">
    <source>
        <dbReference type="EMBL" id="CCD65659.1"/>
    </source>
</evidence>
<evidence type="ECO:0000256" key="1">
    <source>
        <dbReference type="SAM" id="SignalP"/>
    </source>
</evidence>